<dbReference type="GO" id="GO:0071111">
    <property type="term" value="F:cyclic-guanylate-specific phosphodiesterase activity"/>
    <property type="evidence" value="ECO:0007669"/>
    <property type="project" value="InterPro"/>
</dbReference>
<dbReference type="Pfam" id="PF00563">
    <property type="entry name" value="EAL"/>
    <property type="match status" value="1"/>
</dbReference>
<gene>
    <name evidence="2" type="ORF">UFOPK3401_00432</name>
</gene>
<dbReference type="PROSITE" id="PS50883">
    <property type="entry name" value="EAL"/>
    <property type="match status" value="1"/>
</dbReference>
<dbReference type="Gene3D" id="3.20.20.450">
    <property type="entry name" value="EAL domain"/>
    <property type="match status" value="1"/>
</dbReference>
<dbReference type="InterPro" id="IPR035919">
    <property type="entry name" value="EAL_sf"/>
</dbReference>
<dbReference type="EMBL" id="CAFBLM010000012">
    <property type="protein sequence ID" value="CAB4864305.1"/>
    <property type="molecule type" value="Genomic_DNA"/>
</dbReference>
<dbReference type="InterPro" id="IPR001633">
    <property type="entry name" value="EAL_dom"/>
</dbReference>
<proteinExistence type="predicted"/>
<dbReference type="InterPro" id="IPR050706">
    <property type="entry name" value="Cyclic-di-GMP_PDE-like"/>
</dbReference>
<organism evidence="2">
    <name type="scientific">freshwater metagenome</name>
    <dbReference type="NCBI Taxonomy" id="449393"/>
    <lineage>
        <taxon>unclassified sequences</taxon>
        <taxon>metagenomes</taxon>
        <taxon>ecological metagenomes</taxon>
    </lineage>
</organism>
<dbReference type="SMART" id="SM00052">
    <property type="entry name" value="EAL"/>
    <property type="match status" value="1"/>
</dbReference>
<name>A0A6J7D5K9_9ZZZZ</name>
<dbReference type="AlphaFoldDB" id="A0A6J7D5K9"/>
<evidence type="ECO:0000259" key="1">
    <source>
        <dbReference type="PROSITE" id="PS50883"/>
    </source>
</evidence>
<protein>
    <submittedName>
        <fullName evidence="2">Unannotated protein</fullName>
    </submittedName>
</protein>
<sequence>MHQETIATVDSVSHVWSNIRLAFQPVHHVQCRQPAGAEALLRSLEPDGSLLGPMQVLAQAERSGTDIDLTYYVAALAARQAAIWTKEEWLQGYRVGINVSPRVLGEANFAQRLLKILEDSSCDPRNILVELTETQYLDHFRCAITQIRELRSAGVLFALDDFGIGHSNIGLLSALPVDMIKVDPVVFGAEPGAREINIMSHVVGLAESVGAVVVAEGIETTQQWNCVEAAGVDYVQGWLLSRATLPGEVAPGWGPTDAAPCTCWT</sequence>
<dbReference type="PANTHER" id="PTHR33121:SF70">
    <property type="entry name" value="SIGNALING PROTEIN YKOW"/>
    <property type="match status" value="1"/>
</dbReference>
<accession>A0A6J7D5K9</accession>
<reference evidence="2" key="1">
    <citation type="submission" date="2020-05" db="EMBL/GenBank/DDBJ databases">
        <authorList>
            <person name="Chiriac C."/>
            <person name="Salcher M."/>
            <person name="Ghai R."/>
            <person name="Kavagutti S V."/>
        </authorList>
    </citation>
    <scope>NUCLEOTIDE SEQUENCE</scope>
</reference>
<dbReference type="CDD" id="cd01948">
    <property type="entry name" value="EAL"/>
    <property type="match status" value="1"/>
</dbReference>
<evidence type="ECO:0000313" key="2">
    <source>
        <dbReference type="EMBL" id="CAB4864305.1"/>
    </source>
</evidence>
<dbReference type="SUPFAM" id="SSF141868">
    <property type="entry name" value="EAL domain-like"/>
    <property type="match status" value="1"/>
</dbReference>
<feature type="domain" description="EAL" evidence="1">
    <location>
        <begin position="1"/>
        <end position="257"/>
    </location>
</feature>
<dbReference type="PANTHER" id="PTHR33121">
    <property type="entry name" value="CYCLIC DI-GMP PHOSPHODIESTERASE PDEF"/>
    <property type="match status" value="1"/>
</dbReference>